<dbReference type="OrthoDB" id="9801546at2"/>
<accession>A0A0L6JTT3</accession>
<proteinExistence type="predicted"/>
<dbReference type="AlphaFoldDB" id="A0A0L6JTT3"/>
<evidence type="ECO:0000256" key="2">
    <source>
        <dbReference type="ARBA" id="ARBA00023125"/>
    </source>
</evidence>
<organism evidence="5 6">
    <name type="scientific">Pseudobacteroides cellulosolvens ATCC 35603 = DSM 2933</name>
    <dbReference type="NCBI Taxonomy" id="398512"/>
    <lineage>
        <taxon>Bacteria</taxon>
        <taxon>Bacillati</taxon>
        <taxon>Bacillota</taxon>
        <taxon>Clostridia</taxon>
        <taxon>Eubacteriales</taxon>
        <taxon>Oscillospiraceae</taxon>
        <taxon>Pseudobacteroides</taxon>
    </lineage>
</organism>
<dbReference type="EMBL" id="LGTC01000001">
    <property type="protein sequence ID" value="KNY29246.1"/>
    <property type="molecule type" value="Genomic_DNA"/>
</dbReference>
<evidence type="ECO:0000256" key="1">
    <source>
        <dbReference type="ARBA" id="ARBA00023015"/>
    </source>
</evidence>
<dbReference type="InterPro" id="IPR036388">
    <property type="entry name" value="WH-like_DNA-bd_sf"/>
</dbReference>
<gene>
    <name evidence="5" type="ORF">Bccel_4520</name>
</gene>
<dbReference type="Pfam" id="PF00392">
    <property type="entry name" value="GntR"/>
    <property type="match status" value="1"/>
</dbReference>
<dbReference type="STRING" id="398512.Bccel_4520"/>
<dbReference type="InterPro" id="IPR000524">
    <property type="entry name" value="Tscrpt_reg_HTH_GntR"/>
</dbReference>
<dbReference type="eggNOG" id="COG1725">
    <property type="taxonomic scope" value="Bacteria"/>
</dbReference>
<evidence type="ECO:0000256" key="3">
    <source>
        <dbReference type="ARBA" id="ARBA00023163"/>
    </source>
</evidence>
<dbReference type="PANTHER" id="PTHR38445:SF9">
    <property type="entry name" value="HTH-TYPE TRANSCRIPTIONAL REPRESSOR YTRA"/>
    <property type="match status" value="1"/>
</dbReference>
<dbReference type="RefSeq" id="WP_036944386.1">
    <property type="nucleotide sequence ID" value="NZ_JQKC01000028.1"/>
</dbReference>
<keyword evidence="6" id="KW-1185">Reference proteome</keyword>
<dbReference type="GO" id="GO:0003700">
    <property type="term" value="F:DNA-binding transcription factor activity"/>
    <property type="evidence" value="ECO:0007669"/>
    <property type="project" value="InterPro"/>
</dbReference>
<dbReference type="CDD" id="cd07377">
    <property type="entry name" value="WHTH_GntR"/>
    <property type="match status" value="1"/>
</dbReference>
<dbReference type="GO" id="GO:0003677">
    <property type="term" value="F:DNA binding"/>
    <property type="evidence" value="ECO:0007669"/>
    <property type="project" value="UniProtKB-KW"/>
</dbReference>
<dbReference type="InterPro" id="IPR036390">
    <property type="entry name" value="WH_DNA-bd_sf"/>
</dbReference>
<protein>
    <submittedName>
        <fullName evidence="5">Transcriptional regulator, GntR family</fullName>
    </submittedName>
</protein>
<dbReference type="SUPFAM" id="SSF46785">
    <property type="entry name" value="Winged helix' DNA-binding domain"/>
    <property type="match status" value="1"/>
</dbReference>
<sequence length="126" mass="14149">MLNIDPRSSKPIYEQIVDEIKANIVKGILKPGEKLPSVRELSKIITVNPNTVSKAYSELERQKVIDTVSGRGTFVSANYKPRDDDDRLNKIKSSIKDAIIEAYYIGLGKEDIIHIVDEAYKAMKGE</sequence>
<comment type="caution">
    <text evidence="5">The sequence shown here is derived from an EMBL/GenBank/DDBJ whole genome shotgun (WGS) entry which is preliminary data.</text>
</comment>
<dbReference type="PATRIC" id="fig|398512.5.peg.4737"/>
<keyword evidence="2" id="KW-0238">DNA-binding</keyword>
<evidence type="ECO:0000313" key="6">
    <source>
        <dbReference type="Proteomes" id="UP000036923"/>
    </source>
</evidence>
<keyword evidence="1" id="KW-0805">Transcription regulation</keyword>
<keyword evidence="3" id="KW-0804">Transcription</keyword>
<evidence type="ECO:0000259" key="4">
    <source>
        <dbReference type="PROSITE" id="PS50949"/>
    </source>
</evidence>
<evidence type="ECO:0000313" key="5">
    <source>
        <dbReference type="EMBL" id="KNY29246.1"/>
    </source>
</evidence>
<dbReference type="SMART" id="SM00345">
    <property type="entry name" value="HTH_GNTR"/>
    <property type="match status" value="1"/>
</dbReference>
<dbReference type="PROSITE" id="PS50949">
    <property type="entry name" value="HTH_GNTR"/>
    <property type="match status" value="1"/>
</dbReference>
<feature type="domain" description="HTH gntR-type" evidence="4">
    <location>
        <begin position="10"/>
        <end position="78"/>
    </location>
</feature>
<dbReference type="Proteomes" id="UP000036923">
    <property type="component" value="Unassembled WGS sequence"/>
</dbReference>
<dbReference type="PANTHER" id="PTHR38445">
    <property type="entry name" value="HTH-TYPE TRANSCRIPTIONAL REPRESSOR YTRA"/>
    <property type="match status" value="1"/>
</dbReference>
<name>A0A0L6JTT3_9FIRM</name>
<reference evidence="6" key="1">
    <citation type="submission" date="2015-07" db="EMBL/GenBank/DDBJ databases">
        <title>Near-Complete Genome Sequence of the Cellulolytic Bacterium Bacteroides (Pseudobacteroides) cellulosolvens ATCC 35603.</title>
        <authorList>
            <person name="Dassa B."/>
            <person name="Utturkar S.M."/>
            <person name="Klingeman D.M."/>
            <person name="Hurt R.A."/>
            <person name="Keller M."/>
            <person name="Xu J."/>
            <person name="Reddy Y.H.K."/>
            <person name="Borovok I."/>
            <person name="Grinberg I.R."/>
            <person name="Lamed R."/>
            <person name="Zhivin O."/>
            <person name="Bayer E.A."/>
            <person name="Brown S.D."/>
        </authorList>
    </citation>
    <scope>NUCLEOTIDE SEQUENCE [LARGE SCALE GENOMIC DNA]</scope>
    <source>
        <strain evidence="6">DSM 2933</strain>
    </source>
</reference>
<dbReference type="Gene3D" id="1.10.10.10">
    <property type="entry name" value="Winged helix-like DNA-binding domain superfamily/Winged helix DNA-binding domain"/>
    <property type="match status" value="1"/>
</dbReference>